<dbReference type="PANTHER" id="PTHR43399:SF4">
    <property type="entry name" value="CELL WALL-ASSOCIATED PROTEASE"/>
    <property type="match status" value="1"/>
</dbReference>
<feature type="domain" description="Peptidase S8/S53" evidence="11">
    <location>
        <begin position="187"/>
        <end position="471"/>
    </location>
</feature>
<feature type="chain" id="PRO_5043816223" description="alpha-amylase" evidence="10">
    <location>
        <begin position="33"/>
        <end position="1192"/>
    </location>
</feature>
<dbReference type="Gene3D" id="3.40.50.200">
    <property type="entry name" value="Peptidase S8/S53 domain"/>
    <property type="match status" value="1"/>
</dbReference>
<dbReference type="GO" id="GO:0005975">
    <property type="term" value="P:carbohydrate metabolic process"/>
    <property type="evidence" value="ECO:0007669"/>
    <property type="project" value="UniProtKB-ARBA"/>
</dbReference>
<evidence type="ECO:0000256" key="8">
    <source>
        <dbReference type="PIRSR" id="PIRSR615500-1"/>
    </source>
</evidence>
<evidence type="ECO:0000256" key="1">
    <source>
        <dbReference type="ARBA" id="ARBA00000548"/>
    </source>
</evidence>
<dbReference type="SUPFAM" id="SSF52743">
    <property type="entry name" value="Subtilisin-like"/>
    <property type="match status" value="1"/>
</dbReference>
<feature type="active site" description="Charge relay system" evidence="8 9">
    <location>
        <position position="415"/>
    </location>
</feature>
<organism evidence="13">
    <name type="scientific">Streptomyces sp. NBC_00008</name>
    <dbReference type="NCBI Taxonomy" id="2903610"/>
    <lineage>
        <taxon>Bacteria</taxon>
        <taxon>Bacillati</taxon>
        <taxon>Actinomycetota</taxon>
        <taxon>Actinomycetes</taxon>
        <taxon>Kitasatosporales</taxon>
        <taxon>Streptomycetaceae</taxon>
        <taxon>Streptomyces</taxon>
    </lineage>
</organism>
<dbReference type="Gene3D" id="2.60.40.10">
    <property type="entry name" value="Immunoglobulins"/>
    <property type="match status" value="1"/>
</dbReference>
<dbReference type="InterPro" id="IPR008969">
    <property type="entry name" value="CarboxyPept-like_regulatory"/>
</dbReference>
<reference evidence="13" key="1">
    <citation type="submission" date="2022-10" db="EMBL/GenBank/DDBJ databases">
        <title>The complete genomes of actinobacterial strains from the NBC collection.</title>
        <authorList>
            <person name="Joergensen T.S."/>
            <person name="Alvarez Arevalo M."/>
            <person name="Sterndorff E.B."/>
            <person name="Faurdal D."/>
            <person name="Vuksanovic O."/>
            <person name="Mourched A.-S."/>
            <person name="Charusanti P."/>
            <person name="Shaw S."/>
            <person name="Blin K."/>
            <person name="Weber T."/>
        </authorList>
    </citation>
    <scope>NUCLEOTIDE SEQUENCE</scope>
    <source>
        <strain evidence="13">NBC_00008</strain>
    </source>
</reference>
<evidence type="ECO:0000259" key="12">
    <source>
        <dbReference type="Pfam" id="PF11721"/>
    </source>
</evidence>
<evidence type="ECO:0000313" key="13">
    <source>
        <dbReference type="EMBL" id="WTW72264.1"/>
    </source>
</evidence>
<dbReference type="InterPro" id="IPR013783">
    <property type="entry name" value="Ig-like_fold"/>
</dbReference>
<comment type="similarity">
    <text evidence="2 9">Belongs to the peptidase S8 family.</text>
</comment>
<dbReference type="InterPro" id="IPR051048">
    <property type="entry name" value="Peptidase_S8/S53_subtilisin"/>
</dbReference>
<feature type="domain" description="Malectin" evidence="12">
    <location>
        <begin position="1034"/>
        <end position="1184"/>
    </location>
</feature>
<evidence type="ECO:0000256" key="3">
    <source>
        <dbReference type="ARBA" id="ARBA00012595"/>
    </source>
</evidence>
<feature type="signal peptide" evidence="10">
    <location>
        <begin position="1"/>
        <end position="32"/>
    </location>
</feature>
<evidence type="ECO:0000256" key="10">
    <source>
        <dbReference type="SAM" id="SignalP"/>
    </source>
</evidence>
<keyword evidence="4 9" id="KW-0645">Protease</keyword>
<dbReference type="EMBL" id="CP108313">
    <property type="protein sequence ID" value="WTW72264.1"/>
    <property type="molecule type" value="Genomic_DNA"/>
</dbReference>
<feature type="active site" description="Charge relay system" evidence="8 9">
    <location>
        <position position="196"/>
    </location>
</feature>
<dbReference type="PROSITE" id="PS51892">
    <property type="entry name" value="SUBTILASE"/>
    <property type="match status" value="1"/>
</dbReference>
<dbReference type="InterPro" id="IPR036852">
    <property type="entry name" value="Peptidase_S8/S53_dom_sf"/>
</dbReference>
<dbReference type="InterPro" id="IPR021720">
    <property type="entry name" value="Malectin_dom"/>
</dbReference>
<gene>
    <name evidence="13" type="ORF">OG398_30415</name>
</gene>
<dbReference type="InterPro" id="IPR000209">
    <property type="entry name" value="Peptidase_S8/S53_dom"/>
</dbReference>
<evidence type="ECO:0000259" key="11">
    <source>
        <dbReference type="Pfam" id="PF00082"/>
    </source>
</evidence>
<dbReference type="CDD" id="cd07481">
    <property type="entry name" value="Peptidases_S8_BacillopeptidaseF-like"/>
    <property type="match status" value="1"/>
</dbReference>
<accession>A0AAU2VY28</accession>
<name>A0AAU2VY28_9ACTN</name>
<dbReference type="GO" id="GO:0006508">
    <property type="term" value="P:proteolysis"/>
    <property type="evidence" value="ECO:0007669"/>
    <property type="project" value="UniProtKB-KW"/>
</dbReference>
<dbReference type="Pfam" id="PF13620">
    <property type="entry name" value="CarboxypepD_reg"/>
    <property type="match status" value="2"/>
</dbReference>
<protein>
    <recommendedName>
        <fullName evidence="3">alpha-amylase</fullName>
        <ecNumber evidence="3">3.2.1.1</ecNumber>
    </recommendedName>
    <alternativeName>
        <fullName evidence="7">1,4-alpha-D-glucan glucanohydrolase</fullName>
    </alternativeName>
</protein>
<dbReference type="Gene3D" id="2.60.120.430">
    <property type="entry name" value="Galactose-binding lectin"/>
    <property type="match status" value="1"/>
</dbReference>
<dbReference type="Pfam" id="PF11721">
    <property type="entry name" value="Malectin"/>
    <property type="match status" value="1"/>
</dbReference>
<feature type="active site" description="Charge relay system" evidence="8 9">
    <location>
        <position position="243"/>
    </location>
</feature>
<dbReference type="InterPro" id="IPR033857">
    <property type="entry name" value="Bacillopeptidase_F"/>
</dbReference>
<dbReference type="InterPro" id="IPR008979">
    <property type="entry name" value="Galactose-bd-like_sf"/>
</dbReference>
<evidence type="ECO:0000256" key="5">
    <source>
        <dbReference type="ARBA" id="ARBA00022801"/>
    </source>
</evidence>
<evidence type="ECO:0000256" key="6">
    <source>
        <dbReference type="ARBA" id="ARBA00022825"/>
    </source>
</evidence>
<dbReference type="SUPFAM" id="SSF49785">
    <property type="entry name" value="Galactose-binding domain-like"/>
    <property type="match status" value="1"/>
</dbReference>
<evidence type="ECO:0000256" key="2">
    <source>
        <dbReference type="ARBA" id="ARBA00011073"/>
    </source>
</evidence>
<dbReference type="GO" id="GO:0030246">
    <property type="term" value="F:carbohydrate binding"/>
    <property type="evidence" value="ECO:0007669"/>
    <property type="project" value="InterPro"/>
</dbReference>
<dbReference type="SUPFAM" id="SSF49452">
    <property type="entry name" value="Starch-binding domain-like"/>
    <property type="match status" value="1"/>
</dbReference>
<dbReference type="Pfam" id="PF00082">
    <property type="entry name" value="Peptidase_S8"/>
    <property type="match status" value="1"/>
</dbReference>
<dbReference type="SUPFAM" id="SSF49464">
    <property type="entry name" value="Carboxypeptidase regulatory domain-like"/>
    <property type="match status" value="2"/>
</dbReference>
<dbReference type="InterPro" id="IPR023828">
    <property type="entry name" value="Peptidase_S8_Ser-AS"/>
</dbReference>
<dbReference type="EC" id="3.2.1.1" evidence="3"/>
<proteinExistence type="inferred from homology"/>
<keyword evidence="10" id="KW-0732">Signal</keyword>
<evidence type="ECO:0000256" key="7">
    <source>
        <dbReference type="ARBA" id="ARBA00030238"/>
    </source>
</evidence>
<evidence type="ECO:0000256" key="9">
    <source>
        <dbReference type="PROSITE-ProRule" id="PRU01240"/>
    </source>
</evidence>
<dbReference type="InterPro" id="IPR015500">
    <property type="entry name" value="Peptidase_S8_subtilisin-rel"/>
</dbReference>
<comment type="catalytic activity">
    <reaction evidence="1">
        <text>Endohydrolysis of (1-&gt;4)-alpha-D-glucosidic linkages in polysaccharides containing three or more (1-&gt;4)-alpha-linked D-glucose units.</text>
        <dbReference type="EC" id="3.2.1.1"/>
    </reaction>
</comment>
<dbReference type="PANTHER" id="PTHR43399">
    <property type="entry name" value="SUBTILISIN-RELATED"/>
    <property type="match status" value="1"/>
</dbReference>
<dbReference type="PROSITE" id="PS00138">
    <property type="entry name" value="SUBTILASE_SER"/>
    <property type="match status" value="1"/>
</dbReference>
<evidence type="ECO:0000256" key="4">
    <source>
        <dbReference type="ARBA" id="ARBA00022670"/>
    </source>
</evidence>
<dbReference type="GO" id="GO:0004252">
    <property type="term" value="F:serine-type endopeptidase activity"/>
    <property type="evidence" value="ECO:0007669"/>
    <property type="project" value="UniProtKB-UniRule"/>
</dbReference>
<dbReference type="GO" id="GO:0004556">
    <property type="term" value="F:alpha-amylase activity"/>
    <property type="evidence" value="ECO:0007669"/>
    <property type="project" value="UniProtKB-EC"/>
</dbReference>
<keyword evidence="5 9" id="KW-0378">Hydrolase</keyword>
<sequence length="1192" mass="123444">MNRRRPRWQGLFAAALATAVGAPFLGALPAAAADPGPKPAALLRKADGQVLKALGSKDRVSFWVQLDSQADTSAARKAKKKADKDRAVIKAKTAHADTSQKALRALLKDAGAHYTPYWISNTIEVTGDKALAEKIAARPEVASIRADEAVKLPVPLNATTEPKVNGVEWNIDRINAPKVWNEFGVRGEGVVIGSIDTGVDYRHPALAAAYRGLKADGSYDHAYNWFDAVGTCAGDAPCDDYGHGTHTVGSMVGDDGNGNAIGVAPGASWIAAKACGTESCPQSALLAAGQWMLAPTDADGENPRPDLAPDVINNSWGADTLDTWYQAMVQGWRDAGIFPAFSNGNSGPSCDTAGSPGAYNNTYSSGALDSSDKIADFSARGPGVDGRVKPDIAAPGVNIRSAAPGGGYVAKSGTSMASPHTAATVALIWSAAPSLRGDVAATEALLNDAATDVDATSCGGTAEFNNIYGHGRLDAYAAVSAAPRTNVGALKGTVTADGEPAGEIQVDVDGPMHASVHTKADGTYALPRLVAGDYRVTVSKFGYVTVTADVTVADDTTVTHDAALTTAPTGTVTGTVTSASGPEAEVTVKVQGTPVRVETGADGRYTLTVPVGSYQFGVTPLNHCAAAVGITVAVAKGANSRNVALASRTDVFGTTCRQTAEAYPAGDTPLTLNPPTGSYAPVTLPFPVALYGHTYDKGWVTRDGQLVFGSLYMGDNGGLPSTSGANGALSPFWDQLAMDASSGVYTSVRGTAPHREYVVEWRDMMLARDTSQRIGFAATISEDGTYTFHYKDIGDGAFEHGSGATIGAENHDGTDAFLYSLNERSLRDGTAIRFRPEGHAVVSGTVTDANDGKPVSGATVAVTRSGTAVDTVTTRTDGSYLTQIPATTAASHRISVTAPHYMTGNSTFTLQSLSAVGTATALRTGAVSYRTDADQQLIMTVGEQRTRTITLTNSGAPAAYTVAEKNGAAWLKVSPASGSLATGAVKAVTLTFDTTDAPPGTVLTGTLVVASESGRAPSLSLPLKVVVPAYRTGIDVGADTASVDGAGDTWSPDLAYADGSYGYVDRATTPTYTAKDIAGAADSRQQQLLRSGRQGVSEYRFDAVPNGTYEVELGFAEPAAMKPGQRVFDVTAEGAEKVSDIDIRLESGGVRTALAKSFTVKVTDGRLDVGLSAIRGDTLINSIRVTQRPDLI</sequence>
<dbReference type="Gene3D" id="2.60.40.1120">
    <property type="entry name" value="Carboxypeptidase-like, regulatory domain"/>
    <property type="match status" value="3"/>
</dbReference>
<dbReference type="PRINTS" id="PR00723">
    <property type="entry name" value="SUBTILISIN"/>
</dbReference>
<dbReference type="AlphaFoldDB" id="A0AAU2VY28"/>
<keyword evidence="6 9" id="KW-0720">Serine protease</keyword>
<dbReference type="InterPro" id="IPR013784">
    <property type="entry name" value="Carb-bd-like_fold"/>
</dbReference>